<organism evidence="1 2">
    <name type="scientific">Methylocystis hirsuta</name>
    <dbReference type="NCBI Taxonomy" id="369798"/>
    <lineage>
        <taxon>Bacteria</taxon>
        <taxon>Pseudomonadati</taxon>
        <taxon>Pseudomonadota</taxon>
        <taxon>Alphaproteobacteria</taxon>
        <taxon>Hyphomicrobiales</taxon>
        <taxon>Methylocystaceae</taxon>
        <taxon>Methylocystis</taxon>
    </lineage>
</organism>
<evidence type="ECO:0000313" key="1">
    <source>
        <dbReference type="EMBL" id="RNJ50328.1"/>
    </source>
</evidence>
<gene>
    <name evidence="1" type="ORF">D1O30_12705</name>
</gene>
<proteinExistence type="predicted"/>
<sequence>MTDLYDGLTLVALSGIAGSIFKFGYELKKDGVKRRSDLYDDLRKEFDGGSFDNIFTALDDYDTAVKHNPAGSLPVIQAEISIRSLPLNDKYRFAAFIEHVALVTNSGIISYPLANYAFGEYARLGWNCAPFWDDLCDTSKQKDPYWAMYQEFVAKLQPAAEALNATPSKAVAKIRF</sequence>
<accession>A0A3M9XT92</accession>
<protein>
    <submittedName>
        <fullName evidence="1">Uncharacterized protein</fullName>
    </submittedName>
</protein>
<dbReference type="AlphaFoldDB" id="A0A3M9XT92"/>
<dbReference type="Proteomes" id="UP000268623">
    <property type="component" value="Unassembled WGS sequence"/>
</dbReference>
<keyword evidence="2" id="KW-1185">Reference proteome</keyword>
<dbReference type="EMBL" id="QWDD01000001">
    <property type="protein sequence ID" value="RNJ50328.1"/>
    <property type="molecule type" value="Genomic_DNA"/>
</dbReference>
<dbReference type="RefSeq" id="WP_123176273.1">
    <property type="nucleotide sequence ID" value="NZ_QWDD01000001.1"/>
</dbReference>
<name>A0A3M9XT92_9HYPH</name>
<dbReference type="OrthoDB" id="3078409at2"/>
<evidence type="ECO:0000313" key="2">
    <source>
        <dbReference type="Proteomes" id="UP000268623"/>
    </source>
</evidence>
<comment type="caution">
    <text evidence="1">The sequence shown here is derived from an EMBL/GenBank/DDBJ whole genome shotgun (WGS) entry which is preliminary data.</text>
</comment>
<reference evidence="1 2" key="1">
    <citation type="submission" date="2018-08" db="EMBL/GenBank/DDBJ databases">
        <title>Genome sequence of Methylocystis hirsuta CSC1, a methanotroph able to accumulate PHAs.</title>
        <authorList>
            <person name="Bordel S."/>
            <person name="Rodriguez E."/>
            <person name="Gancedo J."/>
            <person name="Munoz R."/>
        </authorList>
    </citation>
    <scope>NUCLEOTIDE SEQUENCE [LARGE SCALE GENOMIC DNA]</scope>
    <source>
        <strain evidence="1 2">CSC1</strain>
    </source>
</reference>